<evidence type="ECO:0000256" key="1">
    <source>
        <dbReference type="ARBA" id="ARBA00007478"/>
    </source>
</evidence>
<dbReference type="EMBL" id="OV725077">
    <property type="protein sequence ID" value="CAH1392150.1"/>
    <property type="molecule type" value="Genomic_DNA"/>
</dbReference>
<reference evidence="2" key="1">
    <citation type="submission" date="2022-01" db="EMBL/GenBank/DDBJ databases">
        <authorList>
            <person name="King R."/>
        </authorList>
    </citation>
    <scope>NUCLEOTIDE SEQUENCE</scope>
</reference>
<dbReference type="GO" id="GO:0012505">
    <property type="term" value="C:endomembrane system"/>
    <property type="evidence" value="ECO:0007669"/>
    <property type="project" value="TreeGrafter"/>
</dbReference>
<dbReference type="AlphaFoldDB" id="A0A9P0E794"/>
<protein>
    <recommendedName>
        <fullName evidence="4">CDK5RAP3-like protein</fullName>
    </recommendedName>
</protein>
<accession>A0A9P0E794</accession>
<proteinExistence type="inferred from homology"/>
<evidence type="ECO:0000313" key="2">
    <source>
        <dbReference type="EMBL" id="CAH1392150.1"/>
    </source>
</evidence>
<dbReference type="Pfam" id="PF05600">
    <property type="entry name" value="CDK5RAP3"/>
    <property type="match status" value="1"/>
</dbReference>
<dbReference type="Proteomes" id="UP001152798">
    <property type="component" value="Chromosome 1"/>
</dbReference>
<evidence type="ECO:0000313" key="3">
    <source>
        <dbReference type="Proteomes" id="UP001152798"/>
    </source>
</evidence>
<dbReference type="InterPro" id="IPR008491">
    <property type="entry name" value="CDK5RAP3"/>
</dbReference>
<sequence length="495" mass="56126">MEQHIAISIHVPKLLEWLISRRHCKNEWQPEAVKIRAKINVAIQDMPANETIASLLSGTYINYFHCLKIIEILETTEADSKNIFGSYTSKRMKDWKEIVSLYKRNNVYLAEAAELLINIVKYELPNLKKLISKQQQLQNDAKKKETEALKSANTARNDLNSFLKELGLDTGEGSYKKRLVANALQLHATHEKVASETKLILPGLEHYINFTALSLPHHTVNLNLIKYIAEKGNTTVYEFIHGEVPTQIITPPPVFSEDEPEETNEDTIDWGFDEVNASLEAQPSTTIDDNIDLGFEEENNDNIQIELVDPGEASGKESEEVKEEKLSDKVARGDKALTIFENSQTRTNFINQLLELNSFLKMRLFDARKEGPNDDLVESVAGLEDMQKSIESVTSLLLSKTSQHFYNILFLPNYLDNLVAKINEKADAIERWTAVAALSKERQAEASTEATELSKKAQVIVRKGRELQEEIRKDIAERYSGRTVTLMGGPTFDRH</sequence>
<comment type="similarity">
    <text evidence="1">Belongs to the CDK5RAP3 family.</text>
</comment>
<dbReference type="GO" id="GO:0007346">
    <property type="term" value="P:regulation of mitotic cell cycle"/>
    <property type="evidence" value="ECO:0007669"/>
    <property type="project" value="TreeGrafter"/>
</dbReference>
<dbReference type="PANTHER" id="PTHR14894:SF0">
    <property type="entry name" value="CDK5 REGULATORY SUBUNIT-ASSOCIATED PROTEIN 3"/>
    <property type="match status" value="1"/>
</dbReference>
<name>A0A9P0E794_NEZVI</name>
<keyword evidence="3" id="KW-1185">Reference proteome</keyword>
<organism evidence="2 3">
    <name type="scientific">Nezara viridula</name>
    <name type="common">Southern green stink bug</name>
    <name type="synonym">Cimex viridulus</name>
    <dbReference type="NCBI Taxonomy" id="85310"/>
    <lineage>
        <taxon>Eukaryota</taxon>
        <taxon>Metazoa</taxon>
        <taxon>Ecdysozoa</taxon>
        <taxon>Arthropoda</taxon>
        <taxon>Hexapoda</taxon>
        <taxon>Insecta</taxon>
        <taxon>Pterygota</taxon>
        <taxon>Neoptera</taxon>
        <taxon>Paraneoptera</taxon>
        <taxon>Hemiptera</taxon>
        <taxon>Heteroptera</taxon>
        <taxon>Panheteroptera</taxon>
        <taxon>Pentatomomorpha</taxon>
        <taxon>Pentatomoidea</taxon>
        <taxon>Pentatomidae</taxon>
        <taxon>Pentatominae</taxon>
        <taxon>Nezara</taxon>
    </lineage>
</organism>
<gene>
    <name evidence="2" type="ORF">NEZAVI_LOCUS3026</name>
</gene>
<dbReference type="PANTHER" id="PTHR14894">
    <property type="entry name" value="CDK5 REGULATORY SUBUNIT-ASSOCIATED PROTEIN 3"/>
    <property type="match status" value="1"/>
</dbReference>
<evidence type="ECO:0008006" key="4">
    <source>
        <dbReference type="Google" id="ProtNLM"/>
    </source>
</evidence>
<dbReference type="OrthoDB" id="340432at2759"/>